<evidence type="ECO:0000256" key="1">
    <source>
        <dbReference type="SAM" id="MobiDB-lite"/>
    </source>
</evidence>
<organism evidence="3 4">
    <name type="scientific">Gossypium raimondii</name>
    <name type="common">Peruvian cotton</name>
    <name type="synonym">Gossypium klotzschianum subsp. raimondii</name>
    <dbReference type="NCBI Taxonomy" id="29730"/>
    <lineage>
        <taxon>Eukaryota</taxon>
        <taxon>Viridiplantae</taxon>
        <taxon>Streptophyta</taxon>
        <taxon>Embryophyta</taxon>
        <taxon>Tracheophyta</taxon>
        <taxon>Spermatophyta</taxon>
        <taxon>Magnoliopsida</taxon>
        <taxon>eudicotyledons</taxon>
        <taxon>Gunneridae</taxon>
        <taxon>Pentapetalae</taxon>
        <taxon>rosids</taxon>
        <taxon>malvids</taxon>
        <taxon>Malvales</taxon>
        <taxon>Malvaceae</taxon>
        <taxon>Malvoideae</taxon>
        <taxon>Gossypium</taxon>
    </lineage>
</organism>
<keyword evidence="4" id="KW-1185">Reference proteome</keyword>
<protein>
    <recommendedName>
        <fullName evidence="5">Secreted protein</fullName>
    </recommendedName>
</protein>
<proteinExistence type="predicted"/>
<dbReference type="Gramene" id="KJB12179">
    <property type="protein sequence ID" value="KJB12179"/>
    <property type="gene ID" value="B456_002G014000"/>
</dbReference>
<evidence type="ECO:0008006" key="5">
    <source>
        <dbReference type="Google" id="ProtNLM"/>
    </source>
</evidence>
<feature type="chain" id="PRO_5002248935" description="Secreted protein" evidence="2">
    <location>
        <begin position="23"/>
        <end position="123"/>
    </location>
</feature>
<gene>
    <name evidence="3" type="ORF">B456_002G014000</name>
</gene>
<keyword evidence="2" id="KW-0732">Signal</keyword>
<evidence type="ECO:0000256" key="2">
    <source>
        <dbReference type="SAM" id="SignalP"/>
    </source>
</evidence>
<evidence type="ECO:0000313" key="4">
    <source>
        <dbReference type="Proteomes" id="UP000032304"/>
    </source>
</evidence>
<dbReference type="AlphaFoldDB" id="A0A0D2PYP3"/>
<sequence length="123" mass="12608">MVKVPLVVFSLALVLTIQFVVGHDENALDEAASPEAENAVLSSGAAKLVENFKSSVGDDSQSVDGPTSDLADEIAASPESEVEAATESVNGPHSGLADEIAVSPESEVEVATESVGGRKRKMA</sequence>
<feature type="compositionally biased region" description="Low complexity" evidence="1">
    <location>
        <begin position="55"/>
        <end position="65"/>
    </location>
</feature>
<dbReference type="EMBL" id="CM001741">
    <property type="protein sequence ID" value="KJB12179.1"/>
    <property type="molecule type" value="Genomic_DNA"/>
</dbReference>
<accession>A0A0D2PYP3</accession>
<dbReference type="Proteomes" id="UP000032304">
    <property type="component" value="Chromosome 2"/>
</dbReference>
<feature type="signal peptide" evidence="2">
    <location>
        <begin position="1"/>
        <end position="22"/>
    </location>
</feature>
<reference evidence="3 4" key="1">
    <citation type="journal article" date="2012" name="Nature">
        <title>Repeated polyploidization of Gossypium genomes and the evolution of spinnable cotton fibres.</title>
        <authorList>
            <person name="Paterson A.H."/>
            <person name="Wendel J.F."/>
            <person name="Gundlach H."/>
            <person name="Guo H."/>
            <person name="Jenkins J."/>
            <person name="Jin D."/>
            <person name="Llewellyn D."/>
            <person name="Showmaker K.C."/>
            <person name="Shu S."/>
            <person name="Udall J."/>
            <person name="Yoo M.J."/>
            <person name="Byers R."/>
            <person name="Chen W."/>
            <person name="Doron-Faigenboim A."/>
            <person name="Duke M.V."/>
            <person name="Gong L."/>
            <person name="Grimwood J."/>
            <person name="Grover C."/>
            <person name="Grupp K."/>
            <person name="Hu G."/>
            <person name="Lee T.H."/>
            <person name="Li J."/>
            <person name="Lin L."/>
            <person name="Liu T."/>
            <person name="Marler B.S."/>
            <person name="Page J.T."/>
            <person name="Roberts A.W."/>
            <person name="Romanel E."/>
            <person name="Sanders W.S."/>
            <person name="Szadkowski E."/>
            <person name="Tan X."/>
            <person name="Tang H."/>
            <person name="Xu C."/>
            <person name="Wang J."/>
            <person name="Wang Z."/>
            <person name="Zhang D."/>
            <person name="Zhang L."/>
            <person name="Ashrafi H."/>
            <person name="Bedon F."/>
            <person name="Bowers J.E."/>
            <person name="Brubaker C.L."/>
            <person name="Chee P.W."/>
            <person name="Das S."/>
            <person name="Gingle A.R."/>
            <person name="Haigler C.H."/>
            <person name="Harker D."/>
            <person name="Hoffmann L.V."/>
            <person name="Hovav R."/>
            <person name="Jones D.C."/>
            <person name="Lemke C."/>
            <person name="Mansoor S."/>
            <person name="ur Rahman M."/>
            <person name="Rainville L.N."/>
            <person name="Rambani A."/>
            <person name="Reddy U.K."/>
            <person name="Rong J.K."/>
            <person name="Saranga Y."/>
            <person name="Scheffler B.E."/>
            <person name="Scheffler J.A."/>
            <person name="Stelly D.M."/>
            <person name="Triplett B.A."/>
            <person name="Van Deynze A."/>
            <person name="Vaslin M.F."/>
            <person name="Waghmare V.N."/>
            <person name="Walford S.A."/>
            <person name="Wright R.J."/>
            <person name="Zaki E.A."/>
            <person name="Zhang T."/>
            <person name="Dennis E.S."/>
            <person name="Mayer K.F."/>
            <person name="Peterson D.G."/>
            <person name="Rokhsar D.S."/>
            <person name="Wang X."/>
            <person name="Schmutz J."/>
        </authorList>
    </citation>
    <scope>NUCLEOTIDE SEQUENCE [LARGE SCALE GENOMIC DNA]</scope>
</reference>
<evidence type="ECO:0000313" key="3">
    <source>
        <dbReference type="EMBL" id="KJB12179.1"/>
    </source>
</evidence>
<feature type="region of interest" description="Disordered" evidence="1">
    <location>
        <begin position="55"/>
        <end position="123"/>
    </location>
</feature>
<name>A0A0D2PYP3_GOSRA</name>